<gene>
    <name evidence="2" type="ORF">An16g06830</name>
</gene>
<dbReference type="RefSeq" id="XP_059602775.1">
    <property type="nucleotide sequence ID" value="XM_059745242.1"/>
</dbReference>
<dbReference type="VEuPathDB" id="FungiDB:An16g06830"/>
<sequence length="237" mass="25737">MRLTTFLFTLIHLLALTSAAMTGNFMSMGSVYNTTQTTIQRLQQLAGHLVPNTSSLNLTGLNLTNLNLDLNLNLTQLTNRTGPVVDAAKPHIARAGNATKDYVVKHPYQTIFSIVGVFYPAWLLRLVGYGPLGPCAIALLDSVHGVTTTYLTHFTDPITWYLLIGSLAAWSQTYWGNPVARSLRACLQSAAMNGYAAAPVLNTVRGVILSTGGYMAWKDGFGGKGEQEEEGKEEKSR</sequence>
<dbReference type="AlphaFoldDB" id="A0AAJ8BV11"/>
<organism evidence="2">
    <name type="scientific">Aspergillus niger</name>
    <dbReference type="NCBI Taxonomy" id="5061"/>
    <lineage>
        <taxon>Eukaryota</taxon>
        <taxon>Fungi</taxon>
        <taxon>Dikarya</taxon>
        <taxon>Ascomycota</taxon>
        <taxon>Pezizomycotina</taxon>
        <taxon>Eurotiomycetes</taxon>
        <taxon>Eurotiomycetidae</taxon>
        <taxon>Eurotiales</taxon>
        <taxon>Aspergillaceae</taxon>
        <taxon>Aspergillus</taxon>
        <taxon>Aspergillus subgen. Circumdati</taxon>
    </lineage>
</organism>
<dbReference type="GeneID" id="84593480"/>
<evidence type="ECO:0000256" key="1">
    <source>
        <dbReference type="SAM" id="SignalP"/>
    </source>
</evidence>
<dbReference type="KEGG" id="ang:An16g06830"/>
<evidence type="ECO:0000313" key="2">
    <source>
        <dbReference type="RefSeq" id="XP_059602775.1"/>
    </source>
</evidence>
<proteinExistence type="predicted"/>
<feature type="chain" id="PRO_5044820246" evidence="1">
    <location>
        <begin position="20"/>
        <end position="237"/>
    </location>
</feature>
<reference evidence="2" key="2">
    <citation type="submission" date="2025-08" db="UniProtKB">
        <authorList>
            <consortium name="RefSeq"/>
        </authorList>
    </citation>
    <scope>IDENTIFICATION</scope>
</reference>
<feature type="signal peptide" evidence="1">
    <location>
        <begin position="1"/>
        <end position="19"/>
    </location>
</feature>
<protein>
    <submittedName>
        <fullName evidence="2">Uncharacterized protein</fullName>
    </submittedName>
</protein>
<reference evidence="2" key="1">
    <citation type="submission" date="2025-02" db="EMBL/GenBank/DDBJ databases">
        <authorList>
            <consortium name="NCBI Genome Project"/>
        </authorList>
    </citation>
    <scope>NUCLEOTIDE SEQUENCE</scope>
</reference>
<keyword evidence="1" id="KW-0732">Signal</keyword>
<accession>A0AAJ8BV11</accession>
<name>A0AAJ8BV11_ASPNG</name>